<reference evidence="4" key="1">
    <citation type="submission" date="2010-05" db="EMBL/GenBank/DDBJ databases">
        <title>The genome sequence of Magnaporthe poae strain ATCC 64411.</title>
        <authorList>
            <person name="Ma L.-J."/>
            <person name="Dead R."/>
            <person name="Young S."/>
            <person name="Zeng Q."/>
            <person name="Koehrsen M."/>
            <person name="Alvarado L."/>
            <person name="Berlin A."/>
            <person name="Chapman S.B."/>
            <person name="Chen Z."/>
            <person name="Freedman E."/>
            <person name="Gellesch M."/>
            <person name="Goldberg J."/>
            <person name="Griggs A."/>
            <person name="Gujja S."/>
            <person name="Heilman E.R."/>
            <person name="Heiman D."/>
            <person name="Hepburn T."/>
            <person name="Howarth C."/>
            <person name="Jen D."/>
            <person name="Larson L."/>
            <person name="Mehta T."/>
            <person name="Neiman D."/>
            <person name="Pearson M."/>
            <person name="Roberts A."/>
            <person name="Saif S."/>
            <person name="Shea T."/>
            <person name="Shenoy N."/>
            <person name="Sisk P."/>
            <person name="Stolte C."/>
            <person name="Sykes S."/>
            <person name="Walk T."/>
            <person name="White J."/>
            <person name="Yandava C."/>
            <person name="Haas B."/>
            <person name="Nusbaum C."/>
            <person name="Birren B."/>
        </authorList>
    </citation>
    <scope>NUCLEOTIDE SEQUENCE [LARGE SCALE GENOMIC DNA]</scope>
    <source>
        <strain evidence="4">ATCC 64411 / 73-15</strain>
    </source>
</reference>
<dbReference type="EnsemblFungi" id="MAPG_05424T0">
    <property type="protein sequence ID" value="MAPG_05424T0"/>
    <property type="gene ID" value="MAPG_05424"/>
</dbReference>
<accession>A0A0C4DZC9</accession>
<dbReference type="EMBL" id="ADBL01001291">
    <property type="status" value="NOT_ANNOTATED_CDS"/>
    <property type="molecule type" value="Genomic_DNA"/>
</dbReference>
<organism evidence="3 4">
    <name type="scientific">Magnaporthiopsis poae (strain ATCC 64411 / 73-15)</name>
    <name type="common">Kentucky bluegrass fungus</name>
    <name type="synonym">Magnaporthe poae</name>
    <dbReference type="NCBI Taxonomy" id="644358"/>
    <lineage>
        <taxon>Eukaryota</taxon>
        <taxon>Fungi</taxon>
        <taxon>Dikarya</taxon>
        <taxon>Ascomycota</taxon>
        <taxon>Pezizomycotina</taxon>
        <taxon>Sordariomycetes</taxon>
        <taxon>Sordariomycetidae</taxon>
        <taxon>Magnaporthales</taxon>
        <taxon>Magnaporthaceae</taxon>
        <taxon>Magnaporthiopsis</taxon>
    </lineage>
</organism>
<evidence type="ECO:0000313" key="2">
    <source>
        <dbReference type="EMBL" id="KLU86410.1"/>
    </source>
</evidence>
<evidence type="ECO:0000256" key="1">
    <source>
        <dbReference type="SAM" id="MobiDB-lite"/>
    </source>
</evidence>
<gene>
    <name evidence="2" type="ORF">MAPG_05424</name>
</gene>
<dbReference type="Proteomes" id="UP000011715">
    <property type="component" value="Unassembled WGS sequence"/>
</dbReference>
<dbReference type="eggNOG" id="ENOG502QQTF">
    <property type="taxonomic scope" value="Eukaryota"/>
</dbReference>
<sequence>MDEYSPGILIHTEEPGTPGAAGSDDRSCQASEAGDGAGTSSDKKRRSLRGLLKGGANMQDKLLEKCATLRGPCPSRVEPAS</sequence>
<dbReference type="OrthoDB" id="74314at2759"/>
<keyword evidence="4" id="KW-1185">Reference proteome</keyword>
<reference evidence="3" key="5">
    <citation type="submission" date="2015-06" db="UniProtKB">
        <authorList>
            <consortium name="EnsemblFungi"/>
        </authorList>
    </citation>
    <scope>IDENTIFICATION</scope>
    <source>
        <strain evidence="3">ATCC 64411</strain>
    </source>
</reference>
<proteinExistence type="predicted"/>
<feature type="region of interest" description="Disordered" evidence="1">
    <location>
        <begin position="1"/>
        <end position="55"/>
    </location>
</feature>
<dbReference type="STRING" id="644358.A0A0C4DZC9"/>
<reference evidence="2" key="3">
    <citation type="submission" date="2011-03" db="EMBL/GenBank/DDBJ databases">
        <title>Annotation of Magnaporthe poae ATCC 64411.</title>
        <authorList>
            <person name="Ma L.-J."/>
            <person name="Dead R."/>
            <person name="Young S.K."/>
            <person name="Zeng Q."/>
            <person name="Gargeya S."/>
            <person name="Fitzgerald M."/>
            <person name="Haas B."/>
            <person name="Abouelleil A."/>
            <person name="Alvarado L."/>
            <person name="Arachchi H.M."/>
            <person name="Berlin A."/>
            <person name="Brown A."/>
            <person name="Chapman S.B."/>
            <person name="Chen Z."/>
            <person name="Dunbar C."/>
            <person name="Freedman E."/>
            <person name="Gearin G."/>
            <person name="Gellesch M."/>
            <person name="Goldberg J."/>
            <person name="Griggs A."/>
            <person name="Gujja S."/>
            <person name="Heiman D."/>
            <person name="Howarth C."/>
            <person name="Larson L."/>
            <person name="Lui A."/>
            <person name="MacDonald P.J.P."/>
            <person name="Mehta T."/>
            <person name="Montmayeur A."/>
            <person name="Murphy C."/>
            <person name="Neiman D."/>
            <person name="Pearson M."/>
            <person name="Priest M."/>
            <person name="Roberts A."/>
            <person name="Saif S."/>
            <person name="Shea T."/>
            <person name="Shenoy N."/>
            <person name="Sisk P."/>
            <person name="Stolte C."/>
            <person name="Sykes S."/>
            <person name="Yandava C."/>
            <person name="Wortman J."/>
            <person name="Nusbaum C."/>
            <person name="Birren B."/>
        </authorList>
    </citation>
    <scope>NUCLEOTIDE SEQUENCE</scope>
    <source>
        <strain evidence="2">ATCC 64411</strain>
    </source>
</reference>
<evidence type="ECO:0000313" key="3">
    <source>
        <dbReference type="EnsemblFungi" id="MAPG_05424T0"/>
    </source>
</evidence>
<reference evidence="3" key="4">
    <citation type="journal article" date="2015" name="G3 (Bethesda)">
        <title>Genome sequences of three phytopathogenic species of the Magnaporthaceae family of fungi.</title>
        <authorList>
            <person name="Okagaki L.H."/>
            <person name="Nunes C.C."/>
            <person name="Sailsbery J."/>
            <person name="Clay B."/>
            <person name="Brown D."/>
            <person name="John T."/>
            <person name="Oh Y."/>
            <person name="Young N."/>
            <person name="Fitzgerald M."/>
            <person name="Haas B.J."/>
            <person name="Zeng Q."/>
            <person name="Young S."/>
            <person name="Adiconis X."/>
            <person name="Fan L."/>
            <person name="Levin J.Z."/>
            <person name="Mitchell T.K."/>
            <person name="Okubara P.A."/>
            <person name="Farman M.L."/>
            <person name="Kohn L.M."/>
            <person name="Birren B."/>
            <person name="Ma L.-J."/>
            <person name="Dean R.A."/>
        </authorList>
    </citation>
    <scope>NUCLEOTIDE SEQUENCE</scope>
    <source>
        <strain evidence="3">ATCC 64411 / 73-15</strain>
    </source>
</reference>
<evidence type="ECO:0000313" key="4">
    <source>
        <dbReference type="Proteomes" id="UP000011715"/>
    </source>
</evidence>
<name>A0A0C4DZC9_MAGP6</name>
<protein>
    <submittedName>
        <fullName evidence="2">Peroxin 24</fullName>
    </submittedName>
</protein>
<dbReference type="EMBL" id="GL876969">
    <property type="protein sequence ID" value="KLU86410.1"/>
    <property type="molecule type" value="Genomic_DNA"/>
</dbReference>
<dbReference type="VEuPathDB" id="FungiDB:MAPG_05424"/>
<reference evidence="2" key="2">
    <citation type="submission" date="2010-05" db="EMBL/GenBank/DDBJ databases">
        <title>The Genome Sequence of Magnaporthe poae strain ATCC 64411.</title>
        <authorList>
            <consortium name="The Broad Institute Genome Sequencing Platform"/>
            <consortium name="Broad Institute Genome Sequencing Center for Infectious Disease"/>
            <person name="Ma L.-J."/>
            <person name="Dead R."/>
            <person name="Young S."/>
            <person name="Zeng Q."/>
            <person name="Koehrsen M."/>
            <person name="Alvarado L."/>
            <person name="Berlin A."/>
            <person name="Chapman S.B."/>
            <person name="Chen Z."/>
            <person name="Freedman E."/>
            <person name="Gellesch M."/>
            <person name="Goldberg J."/>
            <person name="Griggs A."/>
            <person name="Gujja S."/>
            <person name="Heilman E.R."/>
            <person name="Heiman D."/>
            <person name="Hepburn T."/>
            <person name="Howarth C."/>
            <person name="Jen D."/>
            <person name="Larson L."/>
            <person name="Mehta T."/>
            <person name="Neiman D."/>
            <person name="Pearson M."/>
            <person name="Roberts A."/>
            <person name="Saif S."/>
            <person name="Shea T."/>
            <person name="Shenoy N."/>
            <person name="Sisk P."/>
            <person name="Stolte C."/>
            <person name="Sykes S."/>
            <person name="Walk T."/>
            <person name="White J."/>
            <person name="Yandava C."/>
            <person name="Haas B."/>
            <person name="Nusbaum C."/>
            <person name="Birren B."/>
        </authorList>
    </citation>
    <scope>NUCLEOTIDE SEQUENCE</scope>
    <source>
        <strain evidence="2">ATCC 64411</strain>
    </source>
</reference>
<dbReference type="AlphaFoldDB" id="A0A0C4DZC9"/>